<keyword evidence="2" id="KW-1185">Reference proteome</keyword>
<evidence type="ECO:0000313" key="1">
    <source>
        <dbReference type="EMBL" id="SHJ16720.1"/>
    </source>
</evidence>
<protein>
    <recommendedName>
        <fullName evidence="3">Methyltransferase domain-containing protein</fullName>
    </recommendedName>
</protein>
<dbReference type="RefSeq" id="WP_073332935.1">
    <property type="nucleotide sequence ID" value="NZ_FQYO01000005.1"/>
</dbReference>
<proteinExistence type="predicted"/>
<dbReference type="OrthoDB" id="7445868at2"/>
<sequence>MAETADLPDLELRLPGDEAALLREEYSRARSILEYGCGGSTAIAGAVEGASVFSVESDEAWIERIEDWFAAHPPAAEVHLHHADIGPVTKWGRPANMRTARRFPGYALSVWDRPDFVQPDVVLVDGRFRAACLLATLFRTQRGCTLLFDDYVGRPHYHGVERFVRPERIVGRMARFEITPMSVPPEDLLWVITEFVRWQ</sequence>
<dbReference type="InterPro" id="IPR029063">
    <property type="entry name" value="SAM-dependent_MTases_sf"/>
</dbReference>
<dbReference type="STRING" id="1447782.SAMN05444417_3084"/>
<name>A0A1M6H3G2_9RHOB</name>
<dbReference type="Gene3D" id="3.40.50.150">
    <property type="entry name" value="Vaccinia Virus protein VP39"/>
    <property type="match status" value="1"/>
</dbReference>
<evidence type="ECO:0000313" key="2">
    <source>
        <dbReference type="Proteomes" id="UP000184292"/>
    </source>
</evidence>
<dbReference type="AlphaFoldDB" id="A0A1M6H3G2"/>
<gene>
    <name evidence="1" type="ORF">SAMN05444417_3084</name>
</gene>
<reference evidence="1 2" key="1">
    <citation type="submission" date="2016-11" db="EMBL/GenBank/DDBJ databases">
        <authorList>
            <person name="Jaros S."/>
            <person name="Januszkiewicz K."/>
            <person name="Wedrychowicz H."/>
        </authorList>
    </citation>
    <scope>NUCLEOTIDE SEQUENCE [LARGE SCALE GENOMIC DNA]</scope>
    <source>
        <strain evidence="1 2">DSM 100565</strain>
    </source>
</reference>
<evidence type="ECO:0008006" key="3">
    <source>
        <dbReference type="Google" id="ProtNLM"/>
    </source>
</evidence>
<dbReference type="SUPFAM" id="SSF53335">
    <property type="entry name" value="S-adenosyl-L-methionine-dependent methyltransferases"/>
    <property type="match status" value="1"/>
</dbReference>
<organism evidence="1 2">
    <name type="scientific">Wenxinia saemankumensis</name>
    <dbReference type="NCBI Taxonomy" id="1447782"/>
    <lineage>
        <taxon>Bacteria</taxon>
        <taxon>Pseudomonadati</taxon>
        <taxon>Pseudomonadota</taxon>
        <taxon>Alphaproteobacteria</taxon>
        <taxon>Rhodobacterales</taxon>
        <taxon>Roseobacteraceae</taxon>
        <taxon>Wenxinia</taxon>
    </lineage>
</organism>
<dbReference type="EMBL" id="FQYO01000005">
    <property type="protein sequence ID" value="SHJ16720.1"/>
    <property type="molecule type" value="Genomic_DNA"/>
</dbReference>
<accession>A0A1M6H3G2</accession>
<dbReference type="Proteomes" id="UP000184292">
    <property type="component" value="Unassembled WGS sequence"/>
</dbReference>